<keyword evidence="2" id="KW-1185">Reference proteome</keyword>
<accession>A0A017RSS5</accession>
<evidence type="ECO:0000313" key="1">
    <source>
        <dbReference type="EMBL" id="EYE87813.1"/>
    </source>
</evidence>
<gene>
    <name evidence="1" type="ORF">Q428_11465</name>
</gene>
<dbReference type="AlphaFoldDB" id="A0A017RSS5"/>
<dbReference type="EMBL" id="AZQP01000038">
    <property type="protein sequence ID" value="EYE87813.1"/>
    <property type="molecule type" value="Genomic_DNA"/>
</dbReference>
<proteinExistence type="predicted"/>
<comment type="caution">
    <text evidence="1">The sequence shown here is derived from an EMBL/GenBank/DDBJ whole genome shotgun (WGS) entry which is preliminary data.</text>
</comment>
<protein>
    <submittedName>
        <fullName evidence="1">Uncharacterized protein</fullName>
    </submittedName>
</protein>
<evidence type="ECO:0000313" key="2">
    <source>
        <dbReference type="Proteomes" id="UP000019681"/>
    </source>
</evidence>
<organism evidence="1 2">
    <name type="scientific">Fervidicella metallireducens AeB</name>
    <dbReference type="NCBI Taxonomy" id="1403537"/>
    <lineage>
        <taxon>Bacteria</taxon>
        <taxon>Bacillati</taxon>
        <taxon>Bacillota</taxon>
        <taxon>Clostridia</taxon>
        <taxon>Eubacteriales</taxon>
        <taxon>Clostridiaceae</taxon>
        <taxon>Fervidicella</taxon>
    </lineage>
</organism>
<sequence length="51" mass="6206">MFYLFLNLSSRKYDEDNAFKINKAEKILMETFGEILKKINFYLSKNMIKYT</sequence>
<reference evidence="1 2" key="1">
    <citation type="journal article" date="2014" name="Genome Announc.">
        <title>Draft Genome Sequence of Fervidicella metallireducens Strain AeBT, an Iron-Reducing Thermoanaerobe from the Great Artesian Basin.</title>
        <authorList>
            <person name="Patel B.K."/>
        </authorList>
    </citation>
    <scope>NUCLEOTIDE SEQUENCE [LARGE SCALE GENOMIC DNA]</scope>
    <source>
        <strain evidence="1 2">AeB</strain>
    </source>
</reference>
<name>A0A017RSS5_9CLOT</name>
<dbReference type="STRING" id="1403537.Q428_11465"/>
<dbReference type="Proteomes" id="UP000019681">
    <property type="component" value="Unassembled WGS sequence"/>
</dbReference>